<dbReference type="InterPro" id="IPR037123">
    <property type="entry name" value="PRibGlycinamide_synth_C_sf"/>
</dbReference>
<dbReference type="GO" id="GO:0046872">
    <property type="term" value="F:metal ion binding"/>
    <property type="evidence" value="ECO:0007669"/>
    <property type="project" value="InterPro"/>
</dbReference>
<name>A0A0D5MH40_LACHE</name>
<dbReference type="EC" id="6.3.4.13" evidence="4 13"/>
<dbReference type="Gene3D" id="3.30.1490.20">
    <property type="entry name" value="ATP-grasp fold, A domain"/>
    <property type="match status" value="1"/>
</dbReference>
<dbReference type="HAMAP" id="MF_00138">
    <property type="entry name" value="GARS"/>
    <property type="match status" value="1"/>
</dbReference>
<comment type="similarity">
    <text evidence="10 13">Belongs to the GARS family.</text>
</comment>
<dbReference type="InterPro" id="IPR020561">
    <property type="entry name" value="PRibGlycinamid_synth_ATP-grasp"/>
</dbReference>
<keyword evidence="7 13" id="KW-0658">Purine biosynthesis</keyword>
<evidence type="ECO:0000256" key="11">
    <source>
        <dbReference type="ARBA" id="ARBA00042242"/>
    </source>
</evidence>
<dbReference type="SUPFAM" id="SSF51246">
    <property type="entry name" value="Rudiment single hybrid motif"/>
    <property type="match status" value="1"/>
</dbReference>
<dbReference type="Proteomes" id="UP000267794">
    <property type="component" value="Chromosome"/>
</dbReference>
<evidence type="ECO:0000313" key="16">
    <source>
        <dbReference type="EMBL" id="AUI74007.1"/>
    </source>
</evidence>
<comment type="cofactor">
    <cofactor evidence="1">
        <name>Mn(2+)</name>
        <dbReference type="ChEBI" id="CHEBI:29035"/>
    </cofactor>
</comment>
<evidence type="ECO:0000256" key="13">
    <source>
        <dbReference type="HAMAP-Rule" id="MF_00138"/>
    </source>
</evidence>
<gene>
    <name evidence="13 18" type="primary">purD</name>
    <name evidence="17" type="ORF">BC335_0694</name>
    <name evidence="19" type="ORF">IMAU30003_01323</name>
    <name evidence="16" type="ORF">Lh8105_03750</name>
    <name evidence="18" type="ORF">LHEJCM1062_11370</name>
</gene>
<dbReference type="KEGG" id="lhd:HUO_04425"/>
<dbReference type="PANTHER" id="PTHR43472:SF1">
    <property type="entry name" value="PHOSPHORIBOSYLAMINE--GLYCINE LIGASE, CHLOROPLASTIC"/>
    <property type="match status" value="1"/>
</dbReference>
<dbReference type="SMART" id="SM01209">
    <property type="entry name" value="GARS_A"/>
    <property type="match status" value="1"/>
</dbReference>
<evidence type="ECO:0000256" key="3">
    <source>
        <dbReference type="ARBA" id="ARBA00005174"/>
    </source>
</evidence>
<dbReference type="GO" id="GO:0006189">
    <property type="term" value="P:'de novo' IMP biosynthetic process"/>
    <property type="evidence" value="ECO:0007669"/>
    <property type="project" value="UniProtKB-UniRule"/>
</dbReference>
<dbReference type="UniPathway" id="UPA00074">
    <property type="reaction ID" value="UER00125"/>
</dbReference>
<evidence type="ECO:0000313" key="17">
    <source>
        <dbReference type="EMBL" id="AYE61204.1"/>
    </source>
</evidence>
<dbReference type="Proteomes" id="UP000651333">
    <property type="component" value="Unassembled WGS sequence"/>
</dbReference>
<dbReference type="SUPFAM" id="SSF56059">
    <property type="entry name" value="Glutathione synthetase ATP-binding domain-like"/>
    <property type="match status" value="1"/>
</dbReference>
<dbReference type="InterPro" id="IPR011054">
    <property type="entry name" value="Rudment_hybrid_motif"/>
</dbReference>
<feature type="domain" description="ATP-grasp" evidence="15">
    <location>
        <begin position="112"/>
        <end position="313"/>
    </location>
</feature>
<evidence type="ECO:0000313" key="22">
    <source>
        <dbReference type="Proteomes" id="UP000651333"/>
    </source>
</evidence>
<evidence type="ECO:0000256" key="12">
    <source>
        <dbReference type="ARBA" id="ARBA00042864"/>
    </source>
</evidence>
<dbReference type="RefSeq" id="WP_003627020.1">
    <property type="nucleotide sequence ID" value="NZ_AP023028.1"/>
</dbReference>
<evidence type="ECO:0000256" key="4">
    <source>
        <dbReference type="ARBA" id="ARBA00013255"/>
    </source>
</evidence>
<evidence type="ECO:0000256" key="7">
    <source>
        <dbReference type="ARBA" id="ARBA00022755"/>
    </source>
</evidence>
<evidence type="ECO:0000256" key="14">
    <source>
        <dbReference type="PROSITE-ProRule" id="PRU00409"/>
    </source>
</evidence>
<dbReference type="InterPro" id="IPR000115">
    <property type="entry name" value="PRibGlycinamide_synth"/>
</dbReference>
<protein>
    <recommendedName>
        <fullName evidence="4 13">Phosphoribosylamine--glycine ligase</fullName>
        <ecNumber evidence="4 13">6.3.4.13</ecNumber>
    </recommendedName>
    <alternativeName>
        <fullName evidence="13">GARS</fullName>
    </alternativeName>
    <alternativeName>
        <fullName evidence="11 13">Glycinamide ribonucleotide synthetase</fullName>
    </alternativeName>
    <alternativeName>
        <fullName evidence="12 13">Phosphoribosylglycinamide synthetase</fullName>
    </alternativeName>
</protein>
<dbReference type="NCBIfam" id="TIGR00877">
    <property type="entry name" value="purD"/>
    <property type="match status" value="1"/>
</dbReference>
<reference evidence="19" key="4">
    <citation type="submission" date="2019-09" db="EMBL/GenBank/DDBJ databases">
        <title>Comparative genomic analysis of Lactobacillus helveticus.</title>
        <authorList>
            <person name="Zhang H."/>
            <person name="Chen Y."/>
            <person name="Zhong Z."/>
        </authorList>
    </citation>
    <scope>NUCLEOTIDE SEQUENCE</scope>
    <source>
        <strain evidence="19">IMAU30003</strain>
    </source>
</reference>
<dbReference type="InterPro" id="IPR013815">
    <property type="entry name" value="ATP_grasp_subdomain_1"/>
</dbReference>
<dbReference type="OMA" id="SSANWNC"/>
<comment type="pathway">
    <text evidence="3 13">Purine metabolism; IMP biosynthesis via de novo pathway; N(1)-(5-phospho-D-ribosyl)glycinamide from 5-phospho-alpha-D-ribose 1-diphosphate: step 2/2.</text>
</comment>
<evidence type="ECO:0000256" key="1">
    <source>
        <dbReference type="ARBA" id="ARBA00001936"/>
    </source>
</evidence>
<dbReference type="PROSITE" id="PS00184">
    <property type="entry name" value="GARS"/>
    <property type="match status" value="1"/>
</dbReference>
<evidence type="ECO:0000256" key="8">
    <source>
        <dbReference type="ARBA" id="ARBA00022840"/>
    </source>
</evidence>
<dbReference type="EMBL" id="CP015496">
    <property type="protein sequence ID" value="AUI74007.1"/>
    <property type="molecule type" value="Genomic_DNA"/>
</dbReference>
<dbReference type="Pfam" id="PF01071">
    <property type="entry name" value="GARS_A"/>
    <property type="match status" value="1"/>
</dbReference>
<dbReference type="EMBL" id="CP017982">
    <property type="protein sequence ID" value="AYE61204.1"/>
    <property type="molecule type" value="Genomic_DNA"/>
</dbReference>
<keyword evidence="8 14" id="KW-0067">ATP-binding</keyword>
<dbReference type="AlphaFoldDB" id="A0A0D5MH40"/>
<keyword evidence="9" id="KW-0464">Manganese</keyword>
<dbReference type="Pfam" id="PF02844">
    <property type="entry name" value="GARS_N"/>
    <property type="match status" value="1"/>
</dbReference>
<dbReference type="InterPro" id="IPR011761">
    <property type="entry name" value="ATP-grasp"/>
</dbReference>
<dbReference type="InterPro" id="IPR020559">
    <property type="entry name" value="PRibGlycinamide_synth_CS"/>
</dbReference>
<reference evidence="18" key="5">
    <citation type="submission" date="2020-07" db="EMBL/GenBank/DDBJ databases">
        <title>Draft genome sequence of Lactobacillus helveticus strain JCM 1062.</title>
        <authorList>
            <person name="Endo A."/>
            <person name="Maeno S."/>
            <person name="Kido Y."/>
        </authorList>
    </citation>
    <scope>NUCLEOTIDE SEQUENCE</scope>
    <source>
        <strain evidence="18">JCM 1062</strain>
    </source>
</reference>
<dbReference type="PANTHER" id="PTHR43472">
    <property type="entry name" value="PHOSPHORIBOSYLAMINE--GLYCINE LIGASE"/>
    <property type="match status" value="1"/>
</dbReference>
<dbReference type="Gene3D" id="3.40.50.20">
    <property type="match status" value="1"/>
</dbReference>
<proteinExistence type="inferred from homology"/>
<dbReference type="Pfam" id="PF02843">
    <property type="entry name" value="GARS_C"/>
    <property type="match status" value="1"/>
</dbReference>
<evidence type="ECO:0000256" key="5">
    <source>
        <dbReference type="ARBA" id="ARBA00022598"/>
    </source>
</evidence>
<keyword evidence="6 14" id="KW-0547">Nucleotide-binding</keyword>
<keyword evidence="5 13" id="KW-0436">Ligase</keyword>
<dbReference type="Proteomes" id="UP000234562">
    <property type="component" value="Chromosome"/>
</dbReference>
<comment type="catalytic activity">
    <reaction evidence="13">
        <text>5-phospho-beta-D-ribosylamine + glycine + ATP = N(1)-(5-phospho-beta-D-ribosyl)glycinamide + ADP + phosphate + H(+)</text>
        <dbReference type="Rhea" id="RHEA:17453"/>
        <dbReference type="ChEBI" id="CHEBI:15378"/>
        <dbReference type="ChEBI" id="CHEBI:30616"/>
        <dbReference type="ChEBI" id="CHEBI:43474"/>
        <dbReference type="ChEBI" id="CHEBI:57305"/>
        <dbReference type="ChEBI" id="CHEBI:58681"/>
        <dbReference type="ChEBI" id="CHEBI:143788"/>
        <dbReference type="ChEBI" id="CHEBI:456216"/>
        <dbReference type="EC" id="6.3.4.13"/>
    </reaction>
</comment>
<evidence type="ECO:0000313" key="20">
    <source>
        <dbReference type="Proteomes" id="UP000234562"/>
    </source>
</evidence>
<dbReference type="InterPro" id="IPR020562">
    <property type="entry name" value="PRibGlycinamide_synth_N"/>
</dbReference>
<reference evidence="16" key="3">
    <citation type="journal article" date="2018" name="Front. Microbiol.">
        <title>Comparative Genomics of Completely Sequenced Lactobacillus helveticus Genomes Provides Insights into Strain-Specific Genes and Resolves Metagenomics Data Down to the Strain Level.</title>
        <authorList>
            <person name="Schmid M."/>
            <person name="Muri J."/>
            <person name="Melidis D."/>
            <person name="Varadarajan A.R."/>
            <person name="Somerville V."/>
            <person name="Wicki A."/>
            <person name="Moser A."/>
            <person name="Bourqui M."/>
            <person name="Wenzel C."/>
            <person name="Eugster-Meier E."/>
            <person name="Frey J.E."/>
            <person name="Irmler S."/>
            <person name="Ahrens C.H."/>
        </authorList>
    </citation>
    <scope>NUCLEOTIDE SEQUENCE</scope>
    <source>
        <strain evidence="16">FAM8105</strain>
    </source>
</reference>
<evidence type="ECO:0000256" key="9">
    <source>
        <dbReference type="ARBA" id="ARBA00023211"/>
    </source>
</evidence>
<evidence type="ECO:0000256" key="10">
    <source>
        <dbReference type="ARBA" id="ARBA00038345"/>
    </source>
</evidence>
<dbReference type="EMBL" id="BLYV01000242">
    <property type="protein sequence ID" value="GFP13265.1"/>
    <property type="molecule type" value="Genomic_DNA"/>
</dbReference>
<sequence length="418" mass="46104">MENKLSILVVGSGGREFAVAKKFKESPLVEEVYCAPGNSGMQTIGVKNVNLNEMDLDGLLAFAQEHHISWTFVGPENVLCAGIVDKFTKAGQKIFGPNQRAAQLEGSKEYALKFMDKYKVPTAMHETFDSPQECIAGLKNFSYPVVIKEDGLAGGKGVTIASDEEVAQKTIRAMFSGGQKKLVLEECLVGPEYSMFVVVSEDQYRILPMAQDHKRVGDGDQGPNTGGMGSYCPLPQLSKHDRQEMIEKIVKPTIQGLIAGQYHYHGVLYIGLMMTSSGPKVIEYNVRLGDPETQVVLPKMKTDFAQLVDAAINEDVMPEIEENNKAILGVVLCAEGYPKNPMQIKLGKLPQSDKVYIDYASVSGDLSNLQNNSGRILMVISESEDLKRSQTNVYEYLNSLNIPHTFYRYDIGDKALKV</sequence>
<organism evidence="19 22">
    <name type="scientific">Lactobacillus helveticus</name>
    <name type="common">Lactobacillus suntoryeus</name>
    <dbReference type="NCBI Taxonomy" id="1587"/>
    <lineage>
        <taxon>Bacteria</taxon>
        <taxon>Bacillati</taxon>
        <taxon>Bacillota</taxon>
        <taxon>Bacilli</taxon>
        <taxon>Lactobacillales</taxon>
        <taxon>Lactobacillaceae</taxon>
        <taxon>Lactobacillus</taxon>
    </lineage>
</organism>
<evidence type="ECO:0000256" key="6">
    <source>
        <dbReference type="ARBA" id="ARBA00022741"/>
    </source>
</evidence>
<evidence type="ECO:0000313" key="21">
    <source>
        <dbReference type="Proteomes" id="UP000267794"/>
    </source>
</evidence>
<dbReference type="InterPro" id="IPR016185">
    <property type="entry name" value="PreATP-grasp_dom_sf"/>
</dbReference>
<dbReference type="SMART" id="SM01210">
    <property type="entry name" value="GARS_C"/>
    <property type="match status" value="1"/>
</dbReference>
<evidence type="ECO:0000259" key="15">
    <source>
        <dbReference type="PROSITE" id="PS50975"/>
    </source>
</evidence>
<dbReference type="GO" id="GO:0009113">
    <property type="term" value="P:purine nucleobase biosynthetic process"/>
    <property type="evidence" value="ECO:0007669"/>
    <property type="project" value="InterPro"/>
</dbReference>
<dbReference type="InterPro" id="IPR020560">
    <property type="entry name" value="PRibGlycinamide_synth_C-dom"/>
</dbReference>
<reference evidence="17 21" key="2">
    <citation type="submission" date="2016-10" db="EMBL/GenBank/DDBJ databases">
        <title>Complete genomic sequencing of Lactobacillus helveticus LH99 and comparative genome analysis.</title>
        <authorList>
            <person name="Li N."/>
            <person name="You C."/>
            <person name="Liu Z."/>
        </authorList>
    </citation>
    <scope>NUCLEOTIDE SEQUENCE [LARGE SCALE GENOMIC DNA]</scope>
    <source>
        <strain evidence="17 21">LH99</strain>
    </source>
</reference>
<dbReference type="Gene3D" id="3.30.470.20">
    <property type="entry name" value="ATP-grasp fold, B domain"/>
    <property type="match status" value="1"/>
</dbReference>
<evidence type="ECO:0000313" key="18">
    <source>
        <dbReference type="EMBL" id="GFP13265.1"/>
    </source>
</evidence>
<dbReference type="EMBL" id="WCHB01000040">
    <property type="protein sequence ID" value="NRO35073.1"/>
    <property type="molecule type" value="Genomic_DNA"/>
</dbReference>
<dbReference type="OrthoDB" id="9807240at2"/>
<dbReference type="Proteomes" id="UP000630086">
    <property type="component" value="Unassembled WGS sequence"/>
</dbReference>
<accession>A0A0D5MH40</accession>
<evidence type="ECO:0000256" key="2">
    <source>
        <dbReference type="ARBA" id="ARBA00001946"/>
    </source>
</evidence>
<comment type="cofactor">
    <cofactor evidence="2">
        <name>Mg(2+)</name>
        <dbReference type="ChEBI" id="CHEBI:18420"/>
    </cofactor>
</comment>
<dbReference type="GO" id="GO:0005524">
    <property type="term" value="F:ATP binding"/>
    <property type="evidence" value="ECO:0007669"/>
    <property type="project" value="UniProtKB-UniRule"/>
</dbReference>
<dbReference type="GO" id="GO:0004637">
    <property type="term" value="F:phosphoribosylamine-glycine ligase activity"/>
    <property type="evidence" value="ECO:0007669"/>
    <property type="project" value="UniProtKB-UniRule"/>
</dbReference>
<evidence type="ECO:0000313" key="19">
    <source>
        <dbReference type="EMBL" id="NRO35073.1"/>
    </source>
</evidence>
<dbReference type="PROSITE" id="PS50975">
    <property type="entry name" value="ATP_GRASP"/>
    <property type="match status" value="1"/>
</dbReference>
<dbReference type="SUPFAM" id="SSF52440">
    <property type="entry name" value="PreATP-grasp domain"/>
    <property type="match status" value="1"/>
</dbReference>
<dbReference type="Gene3D" id="3.90.600.10">
    <property type="entry name" value="Phosphoribosylglycinamide synthetase, C-terminal domain"/>
    <property type="match status" value="1"/>
</dbReference>
<reference evidence="20" key="1">
    <citation type="submission" date="2016-05" db="EMBL/GenBank/DDBJ databases">
        <title>Genome sequence of Lactobacillus helveticus FAM8105.</title>
        <authorList>
            <person name="Ahrens C."/>
            <person name="Schmid M."/>
        </authorList>
    </citation>
    <scope>NUCLEOTIDE SEQUENCE [LARGE SCALE GENOMIC DNA]</scope>
    <source>
        <strain evidence="20">FAM8105</strain>
    </source>
</reference>